<evidence type="ECO:0000259" key="1">
    <source>
        <dbReference type="Pfam" id="PF07238"/>
    </source>
</evidence>
<dbReference type="KEGG" id="tao:THIAE_07860"/>
<dbReference type="Gene3D" id="2.40.10.220">
    <property type="entry name" value="predicted glycosyltransferase like domains"/>
    <property type="match status" value="1"/>
</dbReference>
<organism evidence="2 3">
    <name type="scientific">Thiomicrospira aerophila AL3</name>
    <dbReference type="NCBI Taxonomy" id="717772"/>
    <lineage>
        <taxon>Bacteria</taxon>
        <taxon>Pseudomonadati</taxon>
        <taxon>Pseudomonadota</taxon>
        <taxon>Gammaproteobacteria</taxon>
        <taxon>Thiotrichales</taxon>
        <taxon>Piscirickettsiaceae</taxon>
        <taxon>Thiomicrospira</taxon>
    </lineage>
</organism>
<feature type="domain" description="PilZ" evidence="1">
    <location>
        <begin position="102"/>
        <end position="173"/>
    </location>
</feature>
<evidence type="ECO:0000313" key="3">
    <source>
        <dbReference type="Proteomes" id="UP000005380"/>
    </source>
</evidence>
<accession>W0DYJ5</accession>
<dbReference type="HOGENOM" id="CLU_1453785_0_0_6"/>
<dbReference type="AlphaFoldDB" id="W0DYJ5"/>
<dbReference type="OrthoDB" id="9780702at2"/>
<dbReference type="Pfam" id="PF07238">
    <property type="entry name" value="PilZ"/>
    <property type="match status" value="1"/>
</dbReference>
<dbReference type="InParanoid" id="W0DYJ5"/>
<dbReference type="EMBL" id="CP007030">
    <property type="protein sequence ID" value="AHF02343.1"/>
    <property type="molecule type" value="Genomic_DNA"/>
</dbReference>
<dbReference type="InterPro" id="IPR009875">
    <property type="entry name" value="PilZ_domain"/>
</dbReference>
<dbReference type="GO" id="GO:0035438">
    <property type="term" value="F:cyclic-di-GMP binding"/>
    <property type="evidence" value="ECO:0007669"/>
    <property type="project" value="InterPro"/>
</dbReference>
<dbReference type="SUPFAM" id="SSF141371">
    <property type="entry name" value="PilZ domain-like"/>
    <property type="match status" value="1"/>
</dbReference>
<evidence type="ECO:0000313" key="2">
    <source>
        <dbReference type="EMBL" id="AHF02343.1"/>
    </source>
</evidence>
<protein>
    <recommendedName>
        <fullName evidence="1">PilZ domain-containing protein</fullName>
    </recommendedName>
</protein>
<dbReference type="Proteomes" id="UP000005380">
    <property type="component" value="Chromosome"/>
</dbReference>
<dbReference type="RefSeq" id="WP_006460658.1">
    <property type="nucleotide sequence ID" value="NZ_CP007030.1"/>
</dbReference>
<proteinExistence type="predicted"/>
<dbReference type="eggNOG" id="ENOG50330RV">
    <property type="taxonomic scope" value="Bacteria"/>
</dbReference>
<sequence>MDVSQRRFFRLDVKIPCGYHVLTQQEANISVLPNVPDSKFIENHFLPSFTKIDQEIQQALDLIGQKSRVLSDIITLINKKIDLFHDRIQFSDLTNTLPIRDVNLSGNGIMLPIKEMVTKEHKVDIIFKTSPTSEPILVRCTVVNIVRDNNIQKVALTFDRISEKQQREIVYFLQNKEIEYNLKSRT</sequence>
<keyword evidence="3" id="KW-1185">Reference proteome</keyword>
<reference evidence="2 3" key="1">
    <citation type="submission" date="2013-12" db="EMBL/GenBank/DDBJ databases">
        <authorList>
            <consortium name="DOE Joint Genome Institute"/>
            <person name="Kappler U."/>
            <person name="Huntemann M."/>
            <person name="Han J."/>
            <person name="Chen A."/>
            <person name="Kyrpides N."/>
            <person name="Mavromatis K."/>
            <person name="Markowitz V."/>
            <person name="Palaniappan K."/>
            <person name="Ivanova N."/>
            <person name="Schaumberg A."/>
            <person name="Pati A."/>
            <person name="Liolios K."/>
            <person name="Nordberg H.P."/>
            <person name="Cantor M.N."/>
            <person name="Hua S.X."/>
            <person name="Woyke T."/>
        </authorList>
    </citation>
    <scope>NUCLEOTIDE SEQUENCE [LARGE SCALE GENOMIC DNA]</scope>
    <source>
        <strain evidence="3">AL2</strain>
    </source>
</reference>
<dbReference type="STRING" id="717772.THIAE_07860"/>
<name>W0DYJ5_9GAMM</name>
<gene>
    <name evidence="2" type="ORF">THIAE_07860</name>
</gene>